<organism evidence="3 4">
    <name type="scientific">Dendrothele bispora (strain CBS 962.96)</name>
    <dbReference type="NCBI Taxonomy" id="1314807"/>
    <lineage>
        <taxon>Eukaryota</taxon>
        <taxon>Fungi</taxon>
        <taxon>Dikarya</taxon>
        <taxon>Basidiomycota</taxon>
        <taxon>Agaricomycotina</taxon>
        <taxon>Agaricomycetes</taxon>
        <taxon>Agaricomycetidae</taxon>
        <taxon>Agaricales</taxon>
        <taxon>Agaricales incertae sedis</taxon>
        <taxon>Dendrothele</taxon>
    </lineage>
</organism>
<feature type="region of interest" description="Disordered" evidence="1">
    <location>
        <begin position="199"/>
        <end position="227"/>
    </location>
</feature>
<feature type="transmembrane region" description="Helical" evidence="2">
    <location>
        <begin position="233"/>
        <end position="255"/>
    </location>
</feature>
<feature type="compositionally biased region" description="Low complexity" evidence="1">
    <location>
        <begin position="207"/>
        <end position="222"/>
    </location>
</feature>
<dbReference type="EMBL" id="ML179070">
    <property type="protein sequence ID" value="THV03084.1"/>
    <property type="molecule type" value="Genomic_DNA"/>
</dbReference>
<name>A0A4S8MLJ8_DENBC</name>
<feature type="compositionally biased region" description="Polar residues" evidence="1">
    <location>
        <begin position="315"/>
        <end position="334"/>
    </location>
</feature>
<keyword evidence="2" id="KW-0812">Transmembrane</keyword>
<keyword evidence="2" id="KW-1133">Transmembrane helix</keyword>
<evidence type="ECO:0000256" key="2">
    <source>
        <dbReference type="SAM" id="Phobius"/>
    </source>
</evidence>
<feature type="region of interest" description="Disordered" evidence="1">
    <location>
        <begin position="313"/>
        <end position="380"/>
    </location>
</feature>
<gene>
    <name evidence="3" type="ORF">K435DRAFT_962624</name>
</gene>
<feature type="compositionally biased region" description="Low complexity" evidence="1">
    <location>
        <begin position="364"/>
        <end position="376"/>
    </location>
</feature>
<protein>
    <submittedName>
        <fullName evidence="3">Uncharacterized protein</fullName>
    </submittedName>
</protein>
<evidence type="ECO:0000256" key="1">
    <source>
        <dbReference type="SAM" id="MobiDB-lite"/>
    </source>
</evidence>
<keyword evidence="2" id="KW-0472">Membrane</keyword>
<keyword evidence="4" id="KW-1185">Reference proteome</keyword>
<reference evidence="3 4" key="1">
    <citation type="journal article" date="2019" name="Nat. Ecol. Evol.">
        <title>Megaphylogeny resolves global patterns of mushroom evolution.</title>
        <authorList>
            <person name="Varga T."/>
            <person name="Krizsan K."/>
            <person name="Foldi C."/>
            <person name="Dima B."/>
            <person name="Sanchez-Garcia M."/>
            <person name="Sanchez-Ramirez S."/>
            <person name="Szollosi G.J."/>
            <person name="Szarkandi J.G."/>
            <person name="Papp V."/>
            <person name="Albert L."/>
            <person name="Andreopoulos W."/>
            <person name="Angelini C."/>
            <person name="Antonin V."/>
            <person name="Barry K.W."/>
            <person name="Bougher N.L."/>
            <person name="Buchanan P."/>
            <person name="Buyck B."/>
            <person name="Bense V."/>
            <person name="Catcheside P."/>
            <person name="Chovatia M."/>
            <person name="Cooper J."/>
            <person name="Damon W."/>
            <person name="Desjardin D."/>
            <person name="Finy P."/>
            <person name="Geml J."/>
            <person name="Haridas S."/>
            <person name="Hughes K."/>
            <person name="Justo A."/>
            <person name="Karasinski D."/>
            <person name="Kautmanova I."/>
            <person name="Kiss B."/>
            <person name="Kocsube S."/>
            <person name="Kotiranta H."/>
            <person name="LaButti K.M."/>
            <person name="Lechner B.E."/>
            <person name="Liimatainen K."/>
            <person name="Lipzen A."/>
            <person name="Lukacs Z."/>
            <person name="Mihaltcheva S."/>
            <person name="Morgado L.N."/>
            <person name="Niskanen T."/>
            <person name="Noordeloos M.E."/>
            <person name="Ohm R.A."/>
            <person name="Ortiz-Santana B."/>
            <person name="Ovrebo C."/>
            <person name="Racz N."/>
            <person name="Riley R."/>
            <person name="Savchenko A."/>
            <person name="Shiryaev A."/>
            <person name="Soop K."/>
            <person name="Spirin V."/>
            <person name="Szebenyi C."/>
            <person name="Tomsovsky M."/>
            <person name="Tulloss R.E."/>
            <person name="Uehling J."/>
            <person name="Grigoriev I.V."/>
            <person name="Vagvolgyi C."/>
            <person name="Papp T."/>
            <person name="Martin F.M."/>
            <person name="Miettinen O."/>
            <person name="Hibbett D.S."/>
            <person name="Nagy L.G."/>
        </authorList>
    </citation>
    <scope>NUCLEOTIDE SEQUENCE [LARGE SCALE GENOMIC DNA]</scope>
    <source>
        <strain evidence="3 4">CBS 962.96</strain>
    </source>
</reference>
<feature type="region of interest" description="Disordered" evidence="1">
    <location>
        <begin position="265"/>
        <end position="295"/>
    </location>
</feature>
<dbReference type="AlphaFoldDB" id="A0A4S8MLJ8"/>
<dbReference type="Proteomes" id="UP000297245">
    <property type="component" value="Unassembled WGS sequence"/>
</dbReference>
<evidence type="ECO:0000313" key="4">
    <source>
        <dbReference type="Proteomes" id="UP000297245"/>
    </source>
</evidence>
<proteinExistence type="predicted"/>
<evidence type="ECO:0000313" key="3">
    <source>
        <dbReference type="EMBL" id="THV03084.1"/>
    </source>
</evidence>
<sequence>MSPFSQGNVQCEPTTISWQGSNPPYTIGIVQNQTSSQNPSLPQVIYRNFSQNSLTFRLFYPEGTNLLISVAQEDSSVKYSPLVDGLAVAAGTNADCLMQATAVRSQTPVGNSASTDIPQCGSLQANVSGSVIYINSNAQYTDKNLIATSPSTIMYRIGKGNPATFNINIPYPAGTPLFFQSGDLSGGLKTSVNIESRGNNSCLLADPPSNSTTTPIPTSNNPQDDGNNKAGTIIPAIVVPVVALLLAGIVTIFFFRRRRDQQRRFRDSQSISYHDPQTSQIPVPHNSNQYNQASPAHQTHGLTFEPFRYNHSRSDSFQSSNVSSTLLGDSSDITGKSGKPRLAFDRQTESDSYSDSQDGRYGESSVGSPGSVSDLSSSDRMRYVRHHNAVPYRVTELPPLYQDLTTSDNAMGMERSR</sequence>
<accession>A0A4S8MLJ8</accession>
<feature type="compositionally biased region" description="Polar residues" evidence="1">
    <location>
        <begin position="268"/>
        <end position="295"/>
    </location>
</feature>